<accession>A0A1H6TI43</accession>
<evidence type="ECO:0000256" key="1">
    <source>
        <dbReference type="SAM" id="MobiDB-lite"/>
    </source>
</evidence>
<dbReference type="RefSeq" id="WP_089671679.1">
    <property type="nucleotide sequence ID" value="NZ_CP024845.1"/>
</dbReference>
<evidence type="ECO:0000313" key="2">
    <source>
        <dbReference type="EMBL" id="SEI75875.1"/>
    </source>
</evidence>
<organism evidence="2 3">
    <name type="scientific">Halohasta litchfieldiae</name>
    <dbReference type="NCBI Taxonomy" id="1073996"/>
    <lineage>
        <taxon>Archaea</taxon>
        <taxon>Methanobacteriati</taxon>
        <taxon>Methanobacteriota</taxon>
        <taxon>Stenosarchaea group</taxon>
        <taxon>Halobacteria</taxon>
        <taxon>Halobacteriales</taxon>
        <taxon>Haloferacaceae</taxon>
        <taxon>Halohasta</taxon>
    </lineage>
</organism>
<dbReference type="KEGG" id="hae:halTADL_0896"/>
<feature type="compositionally biased region" description="Acidic residues" evidence="1">
    <location>
        <begin position="129"/>
        <end position="163"/>
    </location>
</feature>
<feature type="compositionally biased region" description="Acidic residues" evidence="1">
    <location>
        <begin position="58"/>
        <end position="121"/>
    </location>
</feature>
<dbReference type="STRING" id="1073996.SAMN05444271_10785"/>
<gene>
    <name evidence="2" type="ORF">SAMN05444271_10785</name>
</gene>
<accession>A0A2H4PZZ1</accession>
<feature type="compositionally biased region" description="Polar residues" evidence="1">
    <location>
        <begin position="27"/>
        <end position="37"/>
    </location>
</feature>
<keyword evidence="3" id="KW-1185">Reference proteome</keyword>
<feature type="region of interest" description="Disordered" evidence="1">
    <location>
        <begin position="1"/>
        <end position="178"/>
    </location>
</feature>
<reference evidence="2 3" key="1">
    <citation type="submission" date="2016-10" db="EMBL/GenBank/DDBJ databases">
        <authorList>
            <person name="de Groot N.N."/>
        </authorList>
    </citation>
    <scope>NUCLEOTIDE SEQUENCE [LARGE SCALE GENOMIC DNA]</scope>
    <source>
        <strain evidence="2 3">DSM 22187</strain>
    </source>
</reference>
<feature type="region of interest" description="Disordered" evidence="1">
    <location>
        <begin position="251"/>
        <end position="298"/>
    </location>
</feature>
<sequence>MCYNFSEKLRRAVPTQWATAPKAIVADSQQNGPTDQPTAGDGSRGSPTGSGRLLTDGGESESDDEDSESDGADEEMAPPEQEGEAGEEPEDEERQEAEEGEQEGQEAEEAEETEEGDEEMAPPEREGEAGEEPEAEGEEATEQEQPEVETEGEEAESEVEETVDVPQSDVESVGAEEDESTTVLFLDLYGLDLDLLGLEIQLHQLVLDVFATEGDGNLLGNLLSGVAGLGDGDLLPSGLSDMMPEDGLSGMLPGGDKIKNTLGLGGGGESEEGEGQDGKEGQEGEESGGFLSSTASSIRESVPSLPVKQLLIEVIAGVIKQLLESPEKESGEEASGEGS</sequence>
<proteinExistence type="predicted"/>
<dbReference type="EMBL" id="FNYR01000007">
    <property type="protein sequence ID" value="SEI75875.1"/>
    <property type="molecule type" value="Genomic_DNA"/>
</dbReference>
<evidence type="ECO:0000313" key="3">
    <source>
        <dbReference type="Proteomes" id="UP000198888"/>
    </source>
</evidence>
<protein>
    <submittedName>
        <fullName evidence="2">Uncharacterized protein</fullName>
    </submittedName>
</protein>
<name>A0A1H6TI43_9EURY</name>
<dbReference type="Proteomes" id="UP000198888">
    <property type="component" value="Unassembled WGS sequence"/>
</dbReference>
<dbReference type="AlphaFoldDB" id="A0A1H6TI43"/>
<dbReference type="GeneID" id="35001710"/>